<dbReference type="InterPro" id="IPR025558">
    <property type="entry name" value="DUF4283"/>
</dbReference>
<organism evidence="3 4">
    <name type="scientific">Lithospermum erythrorhizon</name>
    <name type="common">Purple gromwell</name>
    <name type="synonym">Lithospermum officinale var. erythrorhizon</name>
    <dbReference type="NCBI Taxonomy" id="34254"/>
    <lineage>
        <taxon>Eukaryota</taxon>
        <taxon>Viridiplantae</taxon>
        <taxon>Streptophyta</taxon>
        <taxon>Embryophyta</taxon>
        <taxon>Tracheophyta</taxon>
        <taxon>Spermatophyta</taxon>
        <taxon>Magnoliopsida</taxon>
        <taxon>eudicotyledons</taxon>
        <taxon>Gunneridae</taxon>
        <taxon>Pentapetalae</taxon>
        <taxon>asterids</taxon>
        <taxon>lamiids</taxon>
        <taxon>Boraginales</taxon>
        <taxon>Boraginaceae</taxon>
        <taxon>Boraginoideae</taxon>
        <taxon>Lithospermeae</taxon>
        <taxon>Lithospermum</taxon>
    </lineage>
</organism>
<dbReference type="AlphaFoldDB" id="A0AAV3QS00"/>
<dbReference type="Proteomes" id="UP001454036">
    <property type="component" value="Unassembled WGS sequence"/>
</dbReference>
<evidence type="ECO:0000256" key="1">
    <source>
        <dbReference type="SAM" id="MobiDB-lite"/>
    </source>
</evidence>
<comment type="caution">
    <text evidence="3">The sequence shown here is derived from an EMBL/GenBank/DDBJ whole genome shotgun (WGS) entry which is preliminary data.</text>
</comment>
<dbReference type="Pfam" id="PF14111">
    <property type="entry name" value="DUF4283"/>
    <property type="match status" value="1"/>
</dbReference>
<reference evidence="3 4" key="1">
    <citation type="submission" date="2024-01" db="EMBL/GenBank/DDBJ databases">
        <title>The complete chloroplast genome sequence of Lithospermum erythrorhizon: insights into the phylogenetic relationship among Boraginaceae species and the maternal lineages of purple gromwells.</title>
        <authorList>
            <person name="Okada T."/>
            <person name="Watanabe K."/>
        </authorList>
    </citation>
    <scope>NUCLEOTIDE SEQUENCE [LARGE SCALE GENOMIC DNA]</scope>
</reference>
<gene>
    <name evidence="3" type="ORF">LIER_21236</name>
</gene>
<accession>A0AAV3QS00</accession>
<evidence type="ECO:0000313" key="3">
    <source>
        <dbReference type="EMBL" id="GAA0165971.1"/>
    </source>
</evidence>
<dbReference type="EMBL" id="BAABME010005557">
    <property type="protein sequence ID" value="GAA0165971.1"/>
    <property type="molecule type" value="Genomic_DNA"/>
</dbReference>
<sequence>MDSTSSVTPQGGDSGGTDELQPVMPENNENQWRSYAERTFLFQFSDDEGRDRMLDEGPWIFAQFPMVLKPWTPEARLDKRGEEKYQYGSVFPSLVCNFGMRKCSVRLAAFWPMRSLVNENGKEFIQKVECEWKPPLCSHCRLFGHNVKYYRFGSAPKEIVCVMNKGFRQQRSKKEWRSKIAEDEVPLLVMLPEVHVEVPPQEESDSIVDIIVIQEVATPSVDMQVANSFAILDGNEKVEASVEQGSGNNSNHLKCKGSELSKEACSINTQQHVFECVRGIGNGAEFMMSVVYGSNCKKERKMLWKSLKDAICLVGREAWIAGGTITLNWIDHGMLRVLDRILCNHQWFDKFRAAMVDVLVASESDHCSLNITVMPEITQEPKPFKYQQFWSKHSSLMALSKNVGRKR</sequence>
<feature type="domain" description="DUF4283" evidence="2">
    <location>
        <begin position="37"/>
        <end position="76"/>
    </location>
</feature>
<dbReference type="PANTHER" id="PTHR31286:SF165">
    <property type="entry name" value="DUF4283 DOMAIN-CONTAINING PROTEIN"/>
    <property type="match status" value="1"/>
</dbReference>
<dbReference type="PANTHER" id="PTHR31286">
    <property type="entry name" value="GLYCINE-RICH CELL WALL STRUCTURAL PROTEIN 1.8-LIKE"/>
    <property type="match status" value="1"/>
</dbReference>
<name>A0AAV3QS00_LITER</name>
<keyword evidence="4" id="KW-1185">Reference proteome</keyword>
<protein>
    <recommendedName>
        <fullName evidence="2">DUF4283 domain-containing protein</fullName>
    </recommendedName>
</protein>
<feature type="region of interest" description="Disordered" evidence="1">
    <location>
        <begin position="1"/>
        <end position="25"/>
    </location>
</feature>
<dbReference type="InterPro" id="IPR040256">
    <property type="entry name" value="At4g02000-like"/>
</dbReference>
<feature type="compositionally biased region" description="Polar residues" evidence="1">
    <location>
        <begin position="1"/>
        <end position="11"/>
    </location>
</feature>
<proteinExistence type="predicted"/>
<evidence type="ECO:0000259" key="2">
    <source>
        <dbReference type="Pfam" id="PF14111"/>
    </source>
</evidence>
<evidence type="ECO:0000313" key="4">
    <source>
        <dbReference type="Proteomes" id="UP001454036"/>
    </source>
</evidence>